<dbReference type="Proteomes" id="UP000324616">
    <property type="component" value="Segment"/>
</dbReference>
<proteinExistence type="predicted"/>
<feature type="region of interest" description="Disordered" evidence="1">
    <location>
        <begin position="32"/>
        <end position="72"/>
    </location>
</feature>
<feature type="compositionally biased region" description="Polar residues" evidence="1">
    <location>
        <begin position="41"/>
        <end position="64"/>
    </location>
</feature>
<accession>A0A4P8PK58</accession>
<evidence type="ECO:0000313" key="2">
    <source>
        <dbReference type="EMBL" id="QCQ84868.1"/>
    </source>
</evidence>
<protein>
    <submittedName>
        <fullName evidence="2">Uncharacterized protein</fullName>
    </submittedName>
</protein>
<evidence type="ECO:0000256" key="1">
    <source>
        <dbReference type="SAM" id="MobiDB-lite"/>
    </source>
</evidence>
<organism evidence="2">
    <name type="scientific">Blackfly microvirus SF02</name>
    <dbReference type="NCBI Taxonomy" id="2576452"/>
    <lineage>
        <taxon>Viruses</taxon>
        <taxon>Monodnaviria</taxon>
        <taxon>Sangervirae</taxon>
        <taxon>Phixviricota</taxon>
        <taxon>Malgrandaviricetes</taxon>
        <taxon>Petitvirales</taxon>
        <taxon>Microviridae</taxon>
        <taxon>Microvirus</taxon>
    </lineage>
</organism>
<name>A0A4P8PK58_9VIRU</name>
<reference evidence="2" key="1">
    <citation type="submission" date="2018-12" db="EMBL/GenBank/DDBJ databases">
        <title>Singled stranded DNA viruses identified in blackflies (Austrosimulium ungulatum) sampled in New Zealand.</title>
        <authorList>
            <person name="Kraberger S."/>
            <person name="Fontenele R.S."/>
            <person name="Schmidlin K."/>
            <person name="Walters M."/>
            <person name="Varsani A."/>
        </authorList>
    </citation>
    <scope>NUCLEOTIDE SEQUENCE [LARGE SCALE GENOMIC DNA]</scope>
    <source>
        <strain evidence="2">108</strain>
    </source>
</reference>
<sequence>MPLLMSYVLSDTTPLIVVHSTLWNMSTGQLGASTMRRSKMSNRSSQKLFTRTAQKVHSKNNNTMPMRGGIRL</sequence>
<dbReference type="EMBL" id="MK249181">
    <property type="protein sequence ID" value="QCQ84868.1"/>
    <property type="molecule type" value="Genomic_DNA"/>
</dbReference>